<evidence type="ECO:0000313" key="3">
    <source>
        <dbReference type="Proteomes" id="UP001460270"/>
    </source>
</evidence>
<name>A0AAW0NTR7_9GOBI</name>
<keyword evidence="3" id="KW-1185">Reference proteome</keyword>
<reference evidence="3" key="1">
    <citation type="submission" date="2024-04" db="EMBL/GenBank/DDBJ databases">
        <title>Salinicola lusitanus LLJ914,a marine bacterium isolated from the Okinawa Trough.</title>
        <authorList>
            <person name="Li J."/>
        </authorList>
    </citation>
    <scope>NUCLEOTIDE SEQUENCE [LARGE SCALE GENOMIC DNA]</scope>
</reference>
<dbReference type="EMBL" id="JBBPFD010000013">
    <property type="protein sequence ID" value="KAK7901297.1"/>
    <property type="molecule type" value="Genomic_DNA"/>
</dbReference>
<evidence type="ECO:0000256" key="1">
    <source>
        <dbReference type="SAM" id="MobiDB-lite"/>
    </source>
</evidence>
<sequence>MGLLTHAWQHSSGALKTRHVHSHSTLALTDPTSVTQQKQSHCSGASGPRQTRASGNNRDRSMPVAPENLSVNGKTHMNASQTAAAEEDEEEDNNHVPQIHINNNHQHASNRALPGGSHPEPQRSTMTSEPPRTIITMVPKNGLKTAPEDFVVPHKKIKTEEPWLWFTEQATKHLRDVEEVCEDPLSTLAAVVCLSLRREKDLRIKS</sequence>
<dbReference type="AlphaFoldDB" id="A0AAW0NTR7"/>
<comment type="caution">
    <text evidence="2">The sequence shown here is derived from an EMBL/GenBank/DDBJ whole genome shotgun (WGS) entry which is preliminary data.</text>
</comment>
<proteinExistence type="predicted"/>
<feature type="region of interest" description="Disordered" evidence="1">
    <location>
        <begin position="107"/>
        <end position="129"/>
    </location>
</feature>
<organism evidence="2 3">
    <name type="scientific">Mugilogobius chulae</name>
    <name type="common">yellowstripe goby</name>
    <dbReference type="NCBI Taxonomy" id="88201"/>
    <lineage>
        <taxon>Eukaryota</taxon>
        <taxon>Metazoa</taxon>
        <taxon>Chordata</taxon>
        <taxon>Craniata</taxon>
        <taxon>Vertebrata</taxon>
        <taxon>Euteleostomi</taxon>
        <taxon>Actinopterygii</taxon>
        <taxon>Neopterygii</taxon>
        <taxon>Teleostei</taxon>
        <taxon>Neoteleostei</taxon>
        <taxon>Acanthomorphata</taxon>
        <taxon>Gobiaria</taxon>
        <taxon>Gobiiformes</taxon>
        <taxon>Gobioidei</taxon>
        <taxon>Gobiidae</taxon>
        <taxon>Gobionellinae</taxon>
        <taxon>Mugilogobius</taxon>
    </lineage>
</organism>
<feature type="compositionally biased region" description="Polar residues" evidence="1">
    <location>
        <begin position="28"/>
        <end position="56"/>
    </location>
</feature>
<accession>A0AAW0NTR7</accession>
<feature type="compositionally biased region" description="Polar residues" evidence="1">
    <location>
        <begin position="69"/>
        <end position="82"/>
    </location>
</feature>
<evidence type="ECO:0000313" key="2">
    <source>
        <dbReference type="EMBL" id="KAK7901297.1"/>
    </source>
</evidence>
<protein>
    <submittedName>
        <fullName evidence="2">Uncharacterized protein</fullName>
    </submittedName>
</protein>
<feature type="region of interest" description="Disordered" evidence="1">
    <location>
        <begin position="28"/>
        <end position="94"/>
    </location>
</feature>
<dbReference type="Proteomes" id="UP001460270">
    <property type="component" value="Unassembled WGS sequence"/>
</dbReference>
<gene>
    <name evidence="2" type="ORF">WMY93_018066</name>
</gene>